<protein>
    <submittedName>
        <fullName evidence="1">Uncharacterized protein</fullName>
    </submittedName>
</protein>
<accession>G2E7L5</accession>
<reference evidence="1 2" key="1">
    <citation type="submission" date="2011-06" db="EMBL/GenBank/DDBJ databases">
        <title>The draft genome of Thiorhodococcus drewsii AZ1.</title>
        <authorList>
            <consortium name="US DOE Joint Genome Institute (JGI-PGF)"/>
            <person name="Lucas S."/>
            <person name="Han J."/>
            <person name="Lapidus A."/>
            <person name="Cheng J.-F."/>
            <person name="Goodwin L."/>
            <person name="Pitluck S."/>
            <person name="Peters L."/>
            <person name="Land M.L."/>
            <person name="Hauser L."/>
            <person name="Vogl K."/>
            <person name="Liu Z."/>
            <person name="Imhoff J."/>
            <person name="Thiel V."/>
            <person name="Frigaard N.-U."/>
            <person name="Bryant D.A."/>
            <person name="Woyke T.J."/>
        </authorList>
    </citation>
    <scope>NUCLEOTIDE SEQUENCE [LARGE SCALE GENOMIC DNA]</scope>
    <source>
        <strain evidence="1 2">AZ1</strain>
    </source>
</reference>
<organism evidence="1 2">
    <name type="scientific">Thiorhodococcus drewsii AZ1</name>
    <dbReference type="NCBI Taxonomy" id="765913"/>
    <lineage>
        <taxon>Bacteria</taxon>
        <taxon>Pseudomonadati</taxon>
        <taxon>Pseudomonadota</taxon>
        <taxon>Gammaproteobacteria</taxon>
        <taxon>Chromatiales</taxon>
        <taxon>Chromatiaceae</taxon>
        <taxon>Thiorhodococcus</taxon>
    </lineage>
</organism>
<comment type="caution">
    <text evidence="1">The sequence shown here is derived from an EMBL/GenBank/DDBJ whole genome shotgun (WGS) entry which is preliminary data.</text>
</comment>
<sequence>MIKAHIKRYSRTISDLERLLSQGADERIFLNNEGLTKYGTPLVRNSYLNRGSCTCSAARDGDVVLINNLLRSHKDSTDWIKLRRSLENELKIELGWDERHDFDLFFAPSGTDLVYYPLIFSQLLFPEKMIQNLITCIEEIGSGARLSSLGRFYANYNQFGESVAKGSDIIPDQKIQAHFFKARSEFGNIHNHADSIRKIVHEHPEDSIIINLVYGSKSGIEDDLGMIDEINENNVQWVVDICQFRHSREIFHDLISKGAMVMITGSKFYESSPFSGAMLVPKEISRKLLQVADFNSISGYSCIFSMYDVPQSLMKKVPFADRVNRSALLRWACALSSMRAFNQLDKIEVEEKTIHWRNKVLGLLEASDAMELMPHQELADNSIVSFRVFKDNQYLNQEELCSLYFSIIRGGYGNECEFDYVTIGQPVNYGEKAFLRLAIGAKTIRQFVVQDEAEFATDEKIISILEQKIAELETGRTCRASAY</sequence>
<dbReference type="AlphaFoldDB" id="G2E7L5"/>
<keyword evidence="2" id="KW-1185">Reference proteome</keyword>
<name>G2E7L5_9GAMM</name>
<gene>
    <name evidence="1" type="ORF">ThidrDRAFT_4278</name>
</gene>
<proteinExistence type="predicted"/>
<dbReference type="STRING" id="765913.ThidrDRAFT_4278"/>
<dbReference type="EMBL" id="AFWT01000053">
    <property type="protein sequence ID" value="EGV27899.1"/>
    <property type="molecule type" value="Genomic_DNA"/>
</dbReference>
<evidence type="ECO:0000313" key="1">
    <source>
        <dbReference type="EMBL" id="EGV27899.1"/>
    </source>
</evidence>
<dbReference type="Proteomes" id="UP000004200">
    <property type="component" value="Unassembled WGS sequence"/>
</dbReference>
<evidence type="ECO:0000313" key="2">
    <source>
        <dbReference type="Proteomes" id="UP000004200"/>
    </source>
</evidence>
<dbReference type="eggNOG" id="COG0520">
    <property type="taxonomic scope" value="Bacteria"/>
</dbReference>